<name>A0A931F929_9FIRM</name>
<accession>A0A931F929</accession>
<reference evidence="2" key="1">
    <citation type="submission" date="2020-11" db="EMBL/GenBank/DDBJ databases">
        <title>Halonatronomonas betainensis gen. nov., sp. nov. a novel haloalkaliphilic representative of the family Halanaerobiacae capable of betaine degradation.</title>
        <authorList>
            <person name="Boltyanskaya Y."/>
            <person name="Kevbrin V."/>
            <person name="Detkova E."/>
            <person name="Grouzdev D.S."/>
            <person name="Koziaeva V."/>
            <person name="Zhilina T."/>
        </authorList>
    </citation>
    <scope>NUCLEOTIDE SEQUENCE</scope>
    <source>
        <strain evidence="2">Z-7014</strain>
    </source>
</reference>
<comment type="caution">
    <text evidence="2">The sequence shown here is derived from an EMBL/GenBank/DDBJ whole genome shotgun (WGS) entry which is preliminary data.</text>
</comment>
<dbReference type="Pfam" id="PF12674">
    <property type="entry name" value="Zn_ribbon_2"/>
    <property type="match status" value="1"/>
</dbReference>
<gene>
    <name evidence="2" type="ORF">I0Q91_00765</name>
</gene>
<evidence type="ECO:0000313" key="2">
    <source>
        <dbReference type="EMBL" id="MBF8435597.1"/>
    </source>
</evidence>
<evidence type="ECO:0000313" key="3">
    <source>
        <dbReference type="Proteomes" id="UP000621436"/>
    </source>
</evidence>
<protein>
    <submittedName>
        <fullName evidence="2">Zinc ribbon domain-containing protein</fullName>
    </submittedName>
</protein>
<dbReference type="EMBL" id="JADPIE010000001">
    <property type="protein sequence ID" value="MBF8435597.1"/>
    <property type="molecule type" value="Genomic_DNA"/>
</dbReference>
<dbReference type="InterPro" id="IPR025868">
    <property type="entry name" value="Zn_ribbon_dom_put"/>
</dbReference>
<feature type="domain" description="Putative zinc ribbon" evidence="1">
    <location>
        <begin position="7"/>
        <end position="87"/>
    </location>
</feature>
<evidence type="ECO:0000259" key="1">
    <source>
        <dbReference type="Pfam" id="PF12674"/>
    </source>
</evidence>
<dbReference type="Proteomes" id="UP000621436">
    <property type="component" value="Unassembled WGS sequence"/>
</dbReference>
<dbReference type="AlphaFoldDB" id="A0A931F929"/>
<keyword evidence="3" id="KW-1185">Reference proteome</keyword>
<proteinExistence type="predicted"/>
<organism evidence="2 3">
    <name type="scientific">Halonatronomonas betaini</name>
    <dbReference type="NCBI Taxonomy" id="2778430"/>
    <lineage>
        <taxon>Bacteria</taxon>
        <taxon>Bacillati</taxon>
        <taxon>Bacillota</taxon>
        <taxon>Clostridia</taxon>
        <taxon>Halanaerobiales</taxon>
        <taxon>Halarsenatibacteraceae</taxon>
        <taxon>Halonatronomonas</taxon>
    </lineage>
</organism>
<sequence>MTTINSCQSCGMPLAGADNLCGTNRDGSINKNYCNYCYQDGEYTSDISIEEMIQICIPHVVNANKEMDKKAAQEMLEEYLPTLDRWK</sequence>
<dbReference type="RefSeq" id="WP_270452239.1">
    <property type="nucleotide sequence ID" value="NZ_JADPIE010000001.1"/>
</dbReference>